<accession>A0A7K0CIZ6</accession>
<feature type="transmembrane region" description="Helical" evidence="7">
    <location>
        <begin position="332"/>
        <end position="351"/>
    </location>
</feature>
<comment type="similarity">
    <text evidence="2">Belongs to the ABC-4 integral membrane protein family. LolC/E subfamily.</text>
</comment>
<dbReference type="GO" id="GO:0098797">
    <property type="term" value="C:plasma membrane protein complex"/>
    <property type="evidence" value="ECO:0007669"/>
    <property type="project" value="TreeGrafter"/>
</dbReference>
<dbReference type="PANTHER" id="PTHR30489">
    <property type="entry name" value="LIPOPROTEIN-RELEASING SYSTEM TRANSMEMBRANE PROTEIN LOLE"/>
    <property type="match status" value="1"/>
</dbReference>
<dbReference type="InterPro" id="IPR051447">
    <property type="entry name" value="Lipoprotein-release_system"/>
</dbReference>
<feature type="transmembrane region" description="Helical" evidence="7">
    <location>
        <begin position="706"/>
        <end position="728"/>
    </location>
</feature>
<evidence type="ECO:0000256" key="5">
    <source>
        <dbReference type="ARBA" id="ARBA00022989"/>
    </source>
</evidence>
<comment type="subcellular location">
    <subcellularLocation>
        <location evidence="1">Cell membrane</location>
        <topology evidence="1">Multi-pass membrane protein</topology>
    </subcellularLocation>
</comment>
<feature type="transmembrane region" description="Helical" evidence="7">
    <location>
        <begin position="251"/>
        <end position="270"/>
    </location>
</feature>
<sequence>MTGPRAWTRDLGMGVRLAAGGRTGAVRTVLNAAGLALGVLVLLVAASVPAMVDRHADRVAARSEPAASDAGPGTLSVVGADREYRGQTVRGRLLAPDGDRPPLPPGVAAIPGPGEVVVSPELRRVLHSSGLLELRFAGREIVGTIGDAGLSGPRELAFYEGADSLERYGSDVRHVDHFGGIGYSGFGGMDPGLMLLVLVALVVLLLPVAVFAATAARFGGDRRDQRLAAVRLAGADAAAVRRIAAGEALPAALGGLAAGAGVFALLRQAAGLVSVQGTSVFPADVVPHPLFAALVAVAVPVTSLAVTLVAMRRVTVEPLGVVREAAGTRRRLWPRLPMPVVGLLLLAPVGAVEGVRFVAGLAFVLVGVVLLLPWLVEAGVARLHGGPLGWQLAARRLQLTSGAAARAVSAVTVAVAGAIVLQMMLAGGEEEYAVRADPAAADLTVTARPADYAGAEALGTALRGTSGVRRADVETSVTLRGVEGLPEARVAVADCATLRGTCHDGDVFISTPYREHVEPGQRILLQGTAGRVPFRVPADARLTDAAGFGDPVLFVTPGALDLRPLALRTTAGLRLDPDARDAGRDATEAALRIDPTANVSSERLPEFREDFADVRTAVLTAAIALLLVVGGGVLITVADQLREARRSLAVLDAFGARRPVLAVSVLLQTAFPLAIGLLLAAATGVGLGTLLVHLSDLPVRLDPTPLLTLAGTGAAIPLLVTALTLPALGRLMRPEGLRTE</sequence>
<evidence type="ECO:0000313" key="10">
    <source>
        <dbReference type="Proteomes" id="UP000466345"/>
    </source>
</evidence>
<dbReference type="EMBL" id="WEGJ01000013">
    <property type="protein sequence ID" value="MQY13455.1"/>
    <property type="molecule type" value="Genomic_DNA"/>
</dbReference>
<feature type="domain" description="ABC3 transporter permease C-terminal" evidence="8">
    <location>
        <begin position="621"/>
        <end position="725"/>
    </location>
</feature>
<reference evidence="9 10" key="1">
    <citation type="submission" date="2019-10" db="EMBL/GenBank/DDBJ databases">
        <title>Streptomyces smaragdinus sp. nov. and Streptomyces fabii sp. nov., isolated from the gut of fungus growing-termite Macrotermes natalensis.</title>
        <authorList>
            <person name="Schwitalla J."/>
            <person name="Benndorf R."/>
            <person name="Martin K."/>
            <person name="De Beer W."/>
            <person name="Kaster A.-K."/>
            <person name="Vollmers J."/>
            <person name="Poulsen M."/>
            <person name="Beemelmanns C."/>
        </authorList>
    </citation>
    <scope>NUCLEOTIDE SEQUENCE [LARGE SCALE GENOMIC DNA]</scope>
    <source>
        <strain evidence="9 10">RB5</strain>
    </source>
</reference>
<evidence type="ECO:0000313" key="9">
    <source>
        <dbReference type="EMBL" id="MQY13455.1"/>
    </source>
</evidence>
<dbReference type="Proteomes" id="UP000466345">
    <property type="component" value="Unassembled WGS sequence"/>
</dbReference>
<gene>
    <name evidence="9" type="ORF">SRB5_36030</name>
</gene>
<evidence type="ECO:0000256" key="3">
    <source>
        <dbReference type="ARBA" id="ARBA00022475"/>
    </source>
</evidence>
<protein>
    <recommendedName>
        <fullName evidence="8">ABC3 transporter permease C-terminal domain-containing protein</fullName>
    </recommendedName>
</protein>
<feature type="transmembrane region" description="Helical" evidence="7">
    <location>
        <begin position="659"/>
        <end position="686"/>
    </location>
</feature>
<feature type="transmembrane region" description="Helical" evidence="7">
    <location>
        <begin position="403"/>
        <end position="425"/>
    </location>
</feature>
<organism evidence="9 10">
    <name type="scientific">Streptomyces smaragdinus</name>
    <dbReference type="NCBI Taxonomy" id="2585196"/>
    <lineage>
        <taxon>Bacteria</taxon>
        <taxon>Bacillati</taxon>
        <taxon>Actinomycetota</taxon>
        <taxon>Actinomycetes</taxon>
        <taxon>Kitasatosporales</taxon>
        <taxon>Streptomycetaceae</taxon>
        <taxon>Streptomyces</taxon>
    </lineage>
</organism>
<keyword evidence="10" id="KW-1185">Reference proteome</keyword>
<evidence type="ECO:0000256" key="6">
    <source>
        <dbReference type="ARBA" id="ARBA00023136"/>
    </source>
</evidence>
<feature type="transmembrane region" description="Helical" evidence="7">
    <location>
        <begin position="617"/>
        <end position="638"/>
    </location>
</feature>
<keyword evidence="4 7" id="KW-0812">Transmembrane</keyword>
<dbReference type="GO" id="GO:0044874">
    <property type="term" value="P:lipoprotein localization to outer membrane"/>
    <property type="evidence" value="ECO:0007669"/>
    <property type="project" value="TreeGrafter"/>
</dbReference>
<dbReference type="OrthoDB" id="3654456at2"/>
<dbReference type="InterPro" id="IPR003838">
    <property type="entry name" value="ABC3_permease_C"/>
</dbReference>
<evidence type="ECO:0000259" key="8">
    <source>
        <dbReference type="Pfam" id="PF02687"/>
    </source>
</evidence>
<dbReference type="PANTHER" id="PTHR30489:SF0">
    <property type="entry name" value="LIPOPROTEIN-RELEASING SYSTEM TRANSMEMBRANE PROTEIN LOLE"/>
    <property type="match status" value="1"/>
</dbReference>
<keyword evidence="3" id="KW-1003">Cell membrane</keyword>
<feature type="transmembrane region" description="Helical" evidence="7">
    <location>
        <begin position="193"/>
        <end position="216"/>
    </location>
</feature>
<feature type="transmembrane region" description="Helical" evidence="7">
    <location>
        <begin position="290"/>
        <end position="311"/>
    </location>
</feature>
<dbReference type="RefSeq" id="WP_153453220.1">
    <property type="nucleotide sequence ID" value="NZ_WEGJ01000013.1"/>
</dbReference>
<evidence type="ECO:0000256" key="1">
    <source>
        <dbReference type="ARBA" id="ARBA00004651"/>
    </source>
</evidence>
<dbReference type="Pfam" id="PF02687">
    <property type="entry name" value="FtsX"/>
    <property type="match status" value="2"/>
</dbReference>
<comment type="caution">
    <text evidence="9">The sequence shown here is derived from an EMBL/GenBank/DDBJ whole genome shotgun (WGS) entry which is preliminary data.</text>
</comment>
<feature type="domain" description="ABC3 transporter permease C-terminal" evidence="8">
    <location>
        <begin position="199"/>
        <end position="313"/>
    </location>
</feature>
<proteinExistence type="inferred from homology"/>
<dbReference type="AlphaFoldDB" id="A0A7K0CIZ6"/>
<evidence type="ECO:0000256" key="2">
    <source>
        <dbReference type="ARBA" id="ARBA00005236"/>
    </source>
</evidence>
<keyword evidence="6 7" id="KW-0472">Membrane</keyword>
<keyword evidence="5 7" id="KW-1133">Transmembrane helix</keyword>
<evidence type="ECO:0000256" key="4">
    <source>
        <dbReference type="ARBA" id="ARBA00022692"/>
    </source>
</evidence>
<name>A0A7K0CIZ6_9ACTN</name>
<feature type="transmembrane region" description="Helical" evidence="7">
    <location>
        <begin position="29"/>
        <end position="52"/>
    </location>
</feature>
<evidence type="ECO:0000256" key="7">
    <source>
        <dbReference type="SAM" id="Phobius"/>
    </source>
</evidence>
<feature type="transmembrane region" description="Helical" evidence="7">
    <location>
        <begin position="357"/>
        <end position="376"/>
    </location>
</feature>